<dbReference type="GO" id="GO:0005763">
    <property type="term" value="C:mitochondrial small ribosomal subunit"/>
    <property type="evidence" value="ECO:0000318"/>
    <property type="project" value="GO_Central"/>
</dbReference>
<dbReference type="GO" id="GO:0006412">
    <property type="term" value="P:translation"/>
    <property type="evidence" value="ECO:0000318"/>
    <property type="project" value="GO_Central"/>
</dbReference>
<keyword evidence="1" id="KW-0699">rRNA-binding</keyword>
<dbReference type="PANTHER" id="PTHR13479:SF65">
    <property type="entry name" value="F10K1.8 PROTEIN"/>
    <property type="match status" value="1"/>
</dbReference>
<dbReference type="OrthoDB" id="21463at2759"/>
<evidence type="ECO:0000256" key="2">
    <source>
        <dbReference type="ARBA" id="ARBA00022884"/>
    </source>
</evidence>
<dbReference type="PANTHER" id="PTHR13479">
    <property type="entry name" value="30S RIBOSOMAL PROTEIN S18"/>
    <property type="match status" value="1"/>
</dbReference>
<dbReference type="PRINTS" id="PR00974">
    <property type="entry name" value="RIBOSOMALS18"/>
</dbReference>
<dbReference type="Gramene" id="KCW51526">
    <property type="protein sequence ID" value="KCW51526"/>
    <property type="gene ID" value="EUGRSUZ_J01039"/>
</dbReference>
<evidence type="ECO:0000256" key="6">
    <source>
        <dbReference type="ARBA" id="ARBA00035368"/>
    </source>
</evidence>
<dbReference type="InterPro" id="IPR001648">
    <property type="entry name" value="Ribosomal_bS18"/>
</dbReference>
<protein>
    <recommendedName>
        <fullName evidence="5">Small ribosomal subunit protein bS18c</fullName>
    </recommendedName>
    <alternativeName>
        <fullName evidence="6">30S ribosomal protein S18, chloroplastic</fullName>
    </alternativeName>
</protein>
<sequence length="262" mass="29617">MTLSRAVMRSLNNGLLRQFHRPHLARPLSVNAASGHNGDHKESSNSSEPADEFERRIFGGFSGIDSKTESFFQKFDRIDKAGSGSGLNGDSSRMLEGLTDSFSTLSDGMDGRLKKEAMYFPFDWDEVEQDDYAFRPDMKFLPGMKYDVKDLDLKKPGVRKFPKRREFEVTTAEVLRKADFRNVRFLANFITAAGIIIKRSSTRISAKAQRKVAREIKTARAFGLMPFTTMGTKSFVFGKTMENLDEDYEYEAFEGTTGGDME</sequence>
<feature type="region of interest" description="Disordered" evidence="7">
    <location>
        <begin position="29"/>
        <end position="51"/>
    </location>
</feature>
<dbReference type="STRING" id="71139.A0A059AD18"/>
<dbReference type="SUPFAM" id="SSF46911">
    <property type="entry name" value="Ribosomal protein S18"/>
    <property type="match status" value="1"/>
</dbReference>
<accession>A0A059AD18</accession>
<evidence type="ECO:0000256" key="4">
    <source>
        <dbReference type="ARBA" id="ARBA00023274"/>
    </source>
</evidence>
<gene>
    <name evidence="8" type="ORF">EUGRSUZ_J01039</name>
</gene>
<organism evidence="8">
    <name type="scientific">Eucalyptus grandis</name>
    <name type="common">Flooded gum</name>
    <dbReference type="NCBI Taxonomy" id="71139"/>
    <lineage>
        <taxon>Eukaryota</taxon>
        <taxon>Viridiplantae</taxon>
        <taxon>Streptophyta</taxon>
        <taxon>Embryophyta</taxon>
        <taxon>Tracheophyta</taxon>
        <taxon>Spermatophyta</taxon>
        <taxon>Magnoliopsida</taxon>
        <taxon>eudicotyledons</taxon>
        <taxon>Gunneridae</taxon>
        <taxon>Pentapetalae</taxon>
        <taxon>rosids</taxon>
        <taxon>malvids</taxon>
        <taxon>Myrtales</taxon>
        <taxon>Myrtaceae</taxon>
        <taxon>Myrtoideae</taxon>
        <taxon>Eucalypteae</taxon>
        <taxon>Eucalyptus</taxon>
    </lineage>
</organism>
<evidence type="ECO:0000256" key="1">
    <source>
        <dbReference type="ARBA" id="ARBA00022730"/>
    </source>
</evidence>
<dbReference type="Gene3D" id="4.10.640.10">
    <property type="entry name" value="Ribosomal protein S18"/>
    <property type="match status" value="1"/>
</dbReference>
<dbReference type="OMA" id="MTYEPKD"/>
<dbReference type="GO" id="GO:0070181">
    <property type="term" value="F:small ribosomal subunit rRNA binding"/>
    <property type="evidence" value="ECO:0000318"/>
    <property type="project" value="GO_Central"/>
</dbReference>
<evidence type="ECO:0000256" key="5">
    <source>
        <dbReference type="ARBA" id="ARBA00035266"/>
    </source>
</evidence>
<dbReference type="GO" id="GO:0003735">
    <property type="term" value="F:structural constituent of ribosome"/>
    <property type="evidence" value="ECO:0000318"/>
    <property type="project" value="GO_Central"/>
</dbReference>
<dbReference type="Pfam" id="PF01084">
    <property type="entry name" value="Ribosomal_S18"/>
    <property type="match status" value="1"/>
</dbReference>
<evidence type="ECO:0000256" key="7">
    <source>
        <dbReference type="SAM" id="MobiDB-lite"/>
    </source>
</evidence>
<keyword evidence="3" id="KW-0689">Ribosomal protein</keyword>
<keyword evidence="4" id="KW-0687">Ribonucleoprotein</keyword>
<keyword evidence="2" id="KW-0694">RNA-binding</keyword>
<dbReference type="eggNOG" id="KOG3162">
    <property type="taxonomic scope" value="Eukaryota"/>
</dbReference>
<dbReference type="FunCoup" id="A0A059AD18">
    <property type="interactions" value="1560"/>
</dbReference>
<dbReference type="InterPro" id="IPR036870">
    <property type="entry name" value="Ribosomal_bS18_sf"/>
</dbReference>
<dbReference type="AlphaFoldDB" id="A0A059AD18"/>
<reference evidence="8" key="1">
    <citation type="submission" date="2013-07" db="EMBL/GenBank/DDBJ databases">
        <title>The genome of Eucalyptus grandis.</title>
        <authorList>
            <person name="Schmutz J."/>
            <person name="Hayes R."/>
            <person name="Myburg A."/>
            <person name="Tuskan G."/>
            <person name="Grattapaglia D."/>
            <person name="Rokhsar D.S."/>
        </authorList>
    </citation>
    <scope>NUCLEOTIDE SEQUENCE</scope>
    <source>
        <tissue evidence="8">Leaf extractions</tissue>
    </source>
</reference>
<proteinExistence type="predicted"/>
<dbReference type="InParanoid" id="A0A059AD18"/>
<evidence type="ECO:0000313" key="8">
    <source>
        <dbReference type="EMBL" id="KCW51526.1"/>
    </source>
</evidence>
<name>A0A059AD18_EUCGR</name>
<dbReference type="EMBL" id="KK198762">
    <property type="protein sequence ID" value="KCW51526.1"/>
    <property type="molecule type" value="Genomic_DNA"/>
</dbReference>
<dbReference type="KEGG" id="egr:104421756"/>
<evidence type="ECO:0000256" key="3">
    <source>
        <dbReference type="ARBA" id="ARBA00022980"/>
    </source>
</evidence>